<comment type="cofactor">
    <cofactor evidence="6">
        <name>FAD</name>
        <dbReference type="ChEBI" id="CHEBI:57692"/>
    </cofactor>
</comment>
<dbReference type="EMBL" id="JAVXUP010000042">
    <property type="protein sequence ID" value="KAK3041074.1"/>
    <property type="molecule type" value="Genomic_DNA"/>
</dbReference>
<protein>
    <recommendedName>
        <fullName evidence="6">Flavin-containing monooxygenase</fullName>
        <ecNumber evidence="6">1.-.-.-</ecNumber>
    </recommendedName>
</protein>
<evidence type="ECO:0000313" key="7">
    <source>
        <dbReference type="EMBL" id="KAK3041074.1"/>
    </source>
</evidence>
<dbReference type="GO" id="GO:0050660">
    <property type="term" value="F:flavin adenine dinucleotide binding"/>
    <property type="evidence" value="ECO:0007669"/>
    <property type="project" value="InterPro"/>
</dbReference>
<keyword evidence="6" id="KW-0503">Monooxygenase</keyword>
<dbReference type="InterPro" id="IPR036188">
    <property type="entry name" value="FAD/NAD-bd_sf"/>
</dbReference>
<dbReference type="Gene3D" id="3.50.50.60">
    <property type="entry name" value="FAD/NAD(P)-binding domain"/>
    <property type="match status" value="3"/>
</dbReference>
<keyword evidence="8" id="KW-1185">Reference proteome</keyword>
<dbReference type="Proteomes" id="UP001188597">
    <property type="component" value="Unassembled WGS sequence"/>
</dbReference>
<evidence type="ECO:0000256" key="5">
    <source>
        <dbReference type="ARBA" id="ARBA00023002"/>
    </source>
</evidence>
<dbReference type="GO" id="GO:0004499">
    <property type="term" value="F:N,N-dimethylaniline monooxygenase activity"/>
    <property type="evidence" value="ECO:0007669"/>
    <property type="project" value="InterPro"/>
</dbReference>
<evidence type="ECO:0000256" key="3">
    <source>
        <dbReference type="ARBA" id="ARBA00022827"/>
    </source>
</evidence>
<evidence type="ECO:0000256" key="1">
    <source>
        <dbReference type="ARBA" id="ARBA00009183"/>
    </source>
</evidence>
<evidence type="ECO:0000256" key="2">
    <source>
        <dbReference type="ARBA" id="ARBA00022630"/>
    </source>
</evidence>
<comment type="similarity">
    <text evidence="1 6">Belongs to the FMO family.</text>
</comment>
<dbReference type="AlphaFoldDB" id="A0AA88XAH6"/>
<dbReference type="PANTHER" id="PTHR23023">
    <property type="entry name" value="DIMETHYLANILINE MONOOXYGENASE"/>
    <property type="match status" value="1"/>
</dbReference>
<evidence type="ECO:0000313" key="8">
    <source>
        <dbReference type="Proteomes" id="UP001188597"/>
    </source>
</evidence>
<organism evidence="7 8">
    <name type="scientific">Escallonia herrerae</name>
    <dbReference type="NCBI Taxonomy" id="1293975"/>
    <lineage>
        <taxon>Eukaryota</taxon>
        <taxon>Viridiplantae</taxon>
        <taxon>Streptophyta</taxon>
        <taxon>Embryophyta</taxon>
        <taxon>Tracheophyta</taxon>
        <taxon>Spermatophyta</taxon>
        <taxon>Magnoliopsida</taxon>
        <taxon>eudicotyledons</taxon>
        <taxon>Gunneridae</taxon>
        <taxon>Pentapetalae</taxon>
        <taxon>asterids</taxon>
        <taxon>campanulids</taxon>
        <taxon>Escalloniales</taxon>
        <taxon>Escalloniaceae</taxon>
        <taxon>Escallonia</taxon>
    </lineage>
</organism>
<dbReference type="InterPro" id="IPR020946">
    <property type="entry name" value="Flavin_mOase-like"/>
</dbReference>
<dbReference type="Pfam" id="PF13450">
    <property type="entry name" value="NAD_binding_8"/>
    <property type="match status" value="1"/>
</dbReference>
<keyword evidence="3 6" id="KW-0274">FAD</keyword>
<dbReference type="PIRSF" id="PIRSF000332">
    <property type="entry name" value="FMO"/>
    <property type="match status" value="1"/>
</dbReference>
<proteinExistence type="inferred from homology"/>
<evidence type="ECO:0000256" key="4">
    <source>
        <dbReference type="ARBA" id="ARBA00022857"/>
    </source>
</evidence>
<dbReference type="EC" id="1.-.-.-" evidence="6"/>
<accession>A0AA88XAH6</accession>
<reference evidence="7" key="1">
    <citation type="submission" date="2022-12" db="EMBL/GenBank/DDBJ databases">
        <title>Draft genome assemblies for two species of Escallonia (Escalloniales).</title>
        <authorList>
            <person name="Chanderbali A."/>
            <person name="Dervinis C."/>
            <person name="Anghel I."/>
            <person name="Soltis D."/>
            <person name="Soltis P."/>
            <person name="Zapata F."/>
        </authorList>
    </citation>
    <scope>NUCLEOTIDE SEQUENCE</scope>
    <source>
        <strain evidence="7">UCBG64.0493</strain>
        <tissue evidence="7">Leaf</tissue>
    </source>
</reference>
<dbReference type="InterPro" id="IPR050346">
    <property type="entry name" value="FMO-like"/>
</dbReference>
<dbReference type="InterPro" id="IPR000960">
    <property type="entry name" value="Flavin_mOase"/>
</dbReference>
<keyword evidence="5 6" id="KW-0560">Oxidoreductase</keyword>
<evidence type="ECO:0000256" key="6">
    <source>
        <dbReference type="RuleBase" id="RU361177"/>
    </source>
</evidence>
<dbReference type="SUPFAM" id="SSF51971">
    <property type="entry name" value="Nucleotide-binding domain"/>
    <property type="match status" value="1"/>
</dbReference>
<sequence length="392" mass="43677">MSTTRLPAMPPLTSRHVAGAGGLVAARELSREGHTVVVFKKQNQVGGTWVYSPNTESDPIGLDPNRNIVHTSLYASLRTNLPREVMGFRDFPFVETGRVHRDPRRFPGHEEVLGEVASKKGGGDQVDEVYDAVVVCNGHYTEPRIADIPVLIGSSTSGVDISKAIAGVAREVHIAARSNMDGFNGIPGYKNMWRHSMIVSAHEDGNIVFQDGNAVCADIILHCTGYKYHFPFLDTNGNVTVDDNRVGPLCKHIFPPSLAPWLSFVGLPWKVVPFPLLEFQGKWIAGILSGRISLPSREEMMKDVNAFYSSLEASGVPKRYTHNMSDYQFAYNDWLANELGCSPSEEWRKQMFSATSKNRAARPETYHDEWEDTHLVSEAHEDFIKYTCKRPS</sequence>
<name>A0AA88XAH6_9ASTE</name>
<dbReference type="GO" id="GO:0050661">
    <property type="term" value="F:NADP binding"/>
    <property type="evidence" value="ECO:0007669"/>
    <property type="project" value="InterPro"/>
</dbReference>
<keyword evidence="4" id="KW-0521">NADP</keyword>
<comment type="caution">
    <text evidence="7">The sequence shown here is derived from an EMBL/GenBank/DDBJ whole genome shotgun (WGS) entry which is preliminary data.</text>
</comment>
<keyword evidence="2 6" id="KW-0285">Flavoprotein</keyword>
<gene>
    <name evidence="7" type="ORF">RJ639_026871</name>
</gene>
<dbReference type="Pfam" id="PF00743">
    <property type="entry name" value="FMO-like"/>
    <property type="match status" value="1"/>
</dbReference>